<keyword evidence="3" id="KW-1185">Reference proteome</keyword>
<gene>
    <name evidence="2" type="ORF">JTE90_002950</name>
</gene>
<reference evidence="2 3" key="1">
    <citation type="journal article" date="2022" name="Nat. Ecol. Evol.">
        <title>A masculinizing supergene underlies an exaggerated male reproductive morph in a spider.</title>
        <authorList>
            <person name="Hendrickx F."/>
            <person name="De Corte Z."/>
            <person name="Sonet G."/>
            <person name="Van Belleghem S.M."/>
            <person name="Kostlbacher S."/>
            <person name="Vangestel C."/>
        </authorList>
    </citation>
    <scope>NUCLEOTIDE SEQUENCE [LARGE SCALE GENOMIC DNA]</scope>
    <source>
        <strain evidence="2">W744_W776</strain>
    </source>
</reference>
<accession>A0AAV6UJ54</accession>
<dbReference type="Proteomes" id="UP000827092">
    <property type="component" value="Unassembled WGS sequence"/>
</dbReference>
<name>A0AAV6UJ54_9ARAC</name>
<evidence type="ECO:0000313" key="3">
    <source>
        <dbReference type="Proteomes" id="UP000827092"/>
    </source>
</evidence>
<feature type="coiled-coil region" evidence="1">
    <location>
        <begin position="20"/>
        <end position="75"/>
    </location>
</feature>
<comment type="caution">
    <text evidence="2">The sequence shown here is derived from an EMBL/GenBank/DDBJ whole genome shotgun (WGS) entry which is preliminary data.</text>
</comment>
<dbReference type="EMBL" id="JAFNEN010000404">
    <property type="protein sequence ID" value="KAG8183798.1"/>
    <property type="molecule type" value="Genomic_DNA"/>
</dbReference>
<proteinExistence type="predicted"/>
<evidence type="ECO:0000256" key="1">
    <source>
        <dbReference type="SAM" id="Coils"/>
    </source>
</evidence>
<organism evidence="2 3">
    <name type="scientific">Oedothorax gibbosus</name>
    <dbReference type="NCBI Taxonomy" id="931172"/>
    <lineage>
        <taxon>Eukaryota</taxon>
        <taxon>Metazoa</taxon>
        <taxon>Ecdysozoa</taxon>
        <taxon>Arthropoda</taxon>
        <taxon>Chelicerata</taxon>
        <taxon>Arachnida</taxon>
        <taxon>Araneae</taxon>
        <taxon>Araneomorphae</taxon>
        <taxon>Entelegynae</taxon>
        <taxon>Araneoidea</taxon>
        <taxon>Linyphiidae</taxon>
        <taxon>Erigoninae</taxon>
        <taxon>Oedothorax</taxon>
    </lineage>
</organism>
<evidence type="ECO:0000313" key="2">
    <source>
        <dbReference type="EMBL" id="KAG8183798.1"/>
    </source>
</evidence>
<keyword evidence="1" id="KW-0175">Coiled coil</keyword>
<evidence type="ECO:0008006" key="4">
    <source>
        <dbReference type="Google" id="ProtNLM"/>
    </source>
</evidence>
<protein>
    <recommendedName>
        <fullName evidence="4">Tropomyosin</fullName>
    </recommendedName>
</protein>
<dbReference type="AlphaFoldDB" id="A0AAV6UJ54"/>
<sequence>MGTGSSGLCVSTKITNDSDSMELDLKTRELEDRAASLEAQLREAEDKADVFKKEADEKDEKIDALVREVHKLKVRDYIG</sequence>